<keyword evidence="5" id="KW-0472">Membrane</keyword>
<dbReference type="GO" id="GO:0005886">
    <property type="term" value="C:plasma membrane"/>
    <property type="evidence" value="ECO:0007669"/>
    <property type="project" value="UniProtKB-SubCell"/>
</dbReference>
<evidence type="ECO:0000256" key="4">
    <source>
        <dbReference type="ARBA" id="ARBA00022729"/>
    </source>
</evidence>
<evidence type="ECO:0000259" key="9">
    <source>
        <dbReference type="PROSITE" id="PS51701"/>
    </source>
</evidence>
<keyword evidence="4 8" id="KW-0732">Signal</keyword>
<name>A0A061D2W2_BABBI</name>
<dbReference type="OrthoDB" id="365660at2759"/>
<dbReference type="PROSITE" id="PS51701">
    <property type="entry name" value="6_CYS"/>
    <property type="match status" value="1"/>
</dbReference>
<organism evidence="10 11">
    <name type="scientific">Babesia bigemina</name>
    <dbReference type="NCBI Taxonomy" id="5866"/>
    <lineage>
        <taxon>Eukaryota</taxon>
        <taxon>Sar</taxon>
        <taxon>Alveolata</taxon>
        <taxon>Apicomplexa</taxon>
        <taxon>Aconoidasida</taxon>
        <taxon>Piroplasmida</taxon>
        <taxon>Babesiidae</taxon>
        <taxon>Babesia</taxon>
    </lineage>
</organism>
<evidence type="ECO:0000256" key="5">
    <source>
        <dbReference type="ARBA" id="ARBA00023136"/>
    </source>
</evidence>
<comment type="subcellular location">
    <subcellularLocation>
        <location evidence="1">Cell membrane</location>
    </subcellularLocation>
    <subcellularLocation>
        <location evidence="2">Cell surface</location>
    </subcellularLocation>
</comment>
<protein>
    <recommendedName>
        <fullName evidence="9">6-Cys domain-containing protein</fullName>
    </recommendedName>
</protein>
<keyword evidence="7" id="KW-0325">Glycoprotein</keyword>
<dbReference type="VEuPathDB" id="PiroplasmaDB:BBBOND_0107310"/>
<dbReference type="Proteomes" id="UP000033188">
    <property type="component" value="Chromosome 1"/>
</dbReference>
<dbReference type="InterPro" id="IPR038160">
    <property type="entry name" value="6_CYS_dom_sf"/>
</dbReference>
<sequence>MRSYCLVSLLSLCALYMHWNRYADALLCDFGNRLSVPSRESVFWCHMDIDHVGSASAICPNRLNDNDYVWHPRSTSSEINNLKTYVSGNGRFRSVAVTDVVLTDTHASYISVKADESQTIINLDFPMGEIYATTKRCLIFICGPVDLVLSDTVQRHLDRLSVAEPDALPGNIITPLTHEIKTMGKGLGVVFVNIRRPHLPLQGCGSRPSPLFATDSAVTVDPLTGTRSCIVDPMSKSRIGFICEGVLVPDDCLRLLLNKSGDTVTVPRPYSYWKFEYHQPWVVAQYFNKLASPTFGGECQCLDSETGQVKARIEIRPKTEYTCDITSKIFRNRIHPFNGPWCTVLLHPGSTLTIRFPIANANSASTDDAPLPGPWRQQLSLYDFETEFLPKDLNTLRQLASIYDGDIYEETSYNKALAGDALELDVSQMAQGEVKLKYHIGKPLTLVGGPNSFFFHWTLKSGNEYVLDRIRAIVNVSFAFTHDYEIVGCNRGGKCVFDPAMSMHYCSNKSFGNGIGNTYECMYDVIRYGGHAGIYCKADEELLPSNCDSLGYDLYSNNIVPMSGSLRKTTPHPIRGFQVFDMGFQNNPISYACVCVNQHGYETSRLVLEHNHNETYRYTVRHEHTPNTLRPSIAMPWSEVGLGVEGMELQKSFIINNTSRKTVILNVGTSVVLRCAIDLNVWLGYRANVNTNFRGNVPKTTWFPKQVRKFHFTIENTEHGPELVKTAHNDSIITTPNGLKFYYDLSVTSPGSQMMMITSRRSAIFISKDPIHKKYLPMTFICGKAPEPSELSLVTGNVPTSHESANRNVSGIESLALYSWHVVEVNLETTDPYMQGCGVTYESTELFKPETTKIHDADGQEMGCKIDLQDDKEAAFYCPAPYVLDPPNCFNNVSVNGEVKDLGELSESMFTTRSNHFIILKFDSDNIGPGETLRQSPPLECRCITIKGVVLSTIQIENYYSKEWVAQM</sequence>
<reference evidence="11" key="1">
    <citation type="journal article" date="2014" name="Nucleic Acids Res.">
        <title>The evolutionary dynamics of variant antigen genes in Babesia reveal a history of genomic innovation underlying host-parasite interaction.</title>
        <authorList>
            <person name="Jackson A.P."/>
            <person name="Otto T.D."/>
            <person name="Darby A."/>
            <person name="Ramaprasad A."/>
            <person name="Xia D."/>
            <person name="Echaide I.E."/>
            <person name="Farber M."/>
            <person name="Gahlot S."/>
            <person name="Gamble J."/>
            <person name="Gupta D."/>
            <person name="Gupta Y."/>
            <person name="Jackson L."/>
            <person name="Malandrin L."/>
            <person name="Malas T.B."/>
            <person name="Moussa E."/>
            <person name="Nair M."/>
            <person name="Reid A.J."/>
            <person name="Sanders M."/>
            <person name="Sharma J."/>
            <person name="Tracey A."/>
            <person name="Quail M.A."/>
            <person name="Weir W."/>
            <person name="Wastling J.M."/>
            <person name="Hall N."/>
            <person name="Willadsen P."/>
            <person name="Lingelbach K."/>
            <person name="Shiels B."/>
            <person name="Tait A."/>
            <person name="Berriman M."/>
            <person name="Allred D.R."/>
            <person name="Pain A."/>
        </authorList>
    </citation>
    <scope>NUCLEOTIDE SEQUENCE [LARGE SCALE GENOMIC DNA]</scope>
    <source>
        <strain evidence="11">Bond</strain>
    </source>
</reference>
<dbReference type="GeneID" id="24562963"/>
<accession>A0A061D2W2</accession>
<evidence type="ECO:0000256" key="1">
    <source>
        <dbReference type="ARBA" id="ARBA00004236"/>
    </source>
</evidence>
<evidence type="ECO:0000256" key="8">
    <source>
        <dbReference type="SAM" id="SignalP"/>
    </source>
</evidence>
<keyword evidence="3" id="KW-1003">Cell membrane</keyword>
<dbReference type="KEGG" id="bbig:BBBOND_0107310"/>
<keyword evidence="11" id="KW-1185">Reference proteome</keyword>
<evidence type="ECO:0000313" key="10">
    <source>
        <dbReference type="EMBL" id="CDR94422.1"/>
    </source>
</evidence>
<evidence type="ECO:0000256" key="6">
    <source>
        <dbReference type="ARBA" id="ARBA00023157"/>
    </source>
</evidence>
<dbReference type="AlphaFoldDB" id="A0A061D2W2"/>
<evidence type="ECO:0000313" key="11">
    <source>
        <dbReference type="Proteomes" id="UP000033188"/>
    </source>
</evidence>
<feature type="signal peptide" evidence="8">
    <location>
        <begin position="1"/>
        <end position="25"/>
    </location>
</feature>
<feature type="domain" description="6-Cys" evidence="9">
    <location>
        <begin position="833"/>
        <end position="963"/>
    </location>
</feature>
<gene>
    <name evidence="10" type="ORF">BBBOND_0107310</name>
</gene>
<dbReference type="Gene3D" id="2.60.40.2860">
    <property type="match status" value="1"/>
</dbReference>
<proteinExistence type="predicted"/>
<dbReference type="Pfam" id="PF07422">
    <property type="entry name" value="s48_45"/>
    <property type="match status" value="1"/>
</dbReference>
<dbReference type="InterPro" id="IPR010884">
    <property type="entry name" value="6_CYS_dom"/>
</dbReference>
<keyword evidence="6" id="KW-1015">Disulfide bond</keyword>
<evidence type="ECO:0000256" key="3">
    <source>
        <dbReference type="ARBA" id="ARBA00022475"/>
    </source>
</evidence>
<evidence type="ECO:0000256" key="7">
    <source>
        <dbReference type="ARBA" id="ARBA00023180"/>
    </source>
</evidence>
<dbReference type="GO" id="GO:0009986">
    <property type="term" value="C:cell surface"/>
    <property type="evidence" value="ECO:0007669"/>
    <property type="project" value="UniProtKB-SubCell"/>
</dbReference>
<evidence type="ECO:0000256" key="2">
    <source>
        <dbReference type="ARBA" id="ARBA00004241"/>
    </source>
</evidence>
<feature type="chain" id="PRO_5001600553" description="6-Cys domain-containing protein" evidence="8">
    <location>
        <begin position="26"/>
        <end position="968"/>
    </location>
</feature>
<dbReference type="EMBL" id="LK391707">
    <property type="protein sequence ID" value="CDR94422.1"/>
    <property type="molecule type" value="Genomic_DNA"/>
</dbReference>
<dbReference type="RefSeq" id="XP_012766608.1">
    <property type="nucleotide sequence ID" value="XM_012911154.1"/>
</dbReference>